<dbReference type="Proteomes" id="UP000178636">
    <property type="component" value="Unassembled WGS sequence"/>
</dbReference>
<dbReference type="STRING" id="1798664.A3C93_00175"/>
<reference evidence="2 3" key="1">
    <citation type="journal article" date="2016" name="Nat. Commun.">
        <title>Thousands of microbial genomes shed light on interconnected biogeochemical processes in an aquifer system.</title>
        <authorList>
            <person name="Anantharaman K."/>
            <person name="Brown C.T."/>
            <person name="Hug L.A."/>
            <person name="Sharon I."/>
            <person name="Castelle C.J."/>
            <person name="Probst A.J."/>
            <person name="Thomas B.C."/>
            <person name="Singh A."/>
            <person name="Wilkins M.J."/>
            <person name="Karaoz U."/>
            <person name="Brodie E.L."/>
            <person name="Williams K.H."/>
            <person name="Hubbard S.S."/>
            <person name="Banfield J.F."/>
        </authorList>
    </citation>
    <scope>NUCLEOTIDE SEQUENCE [LARGE SCALE GENOMIC DNA]</scope>
</reference>
<accession>A0A1G2DI92</accession>
<gene>
    <name evidence="2" type="ORF">A3C93_00175</name>
</gene>
<feature type="domain" description="NYN" evidence="1">
    <location>
        <begin position="8"/>
        <end position="154"/>
    </location>
</feature>
<evidence type="ECO:0000313" key="3">
    <source>
        <dbReference type="Proteomes" id="UP000178636"/>
    </source>
</evidence>
<dbReference type="InterPro" id="IPR021139">
    <property type="entry name" value="NYN"/>
</dbReference>
<dbReference type="AlphaFoldDB" id="A0A1G2DI92"/>
<evidence type="ECO:0000313" key="2">
    <source>
        <dbReference type="EMBL" id="OGZ13319.1"/>
    </source>
</evidence>
<dbReference type="EMBL" id="MHLO01000005">
    <property type="protein sequence ID" value="OGZ13319.1"/>
    <property type="molecule type" value="Genomic_DNA"/>
</dbReference>
<comment type="caution">
    <text evidence="2">The sequence shown here is derived from an EMBL/GenBank/DDBJ whole genome shotgun (WGS) entry which is preliminary data.</text>
</comment>
<proteinExistence type="predicted"/>
<dbReference type="InterPro" id="IPR047140">
    <property type="entry name" value="LabA"/>
</dbReference>
<dbReference type="PANTHER" id="PTHR35458:SF8">
    <property type="entry name" value="SLR0650 PROTEIN"/>
    <property type="match status" value="1"/>
</dbReference>
<dbReference type="GO" id="GO:0004540">
    <property type="term" value="F:RNA nuclease activity"/>
    <property type="evidence" value="ECO:0007669"/>
    <property type="project" value="InterPro"/>
</dbReference>
<evidence type="ECO:0000259" key="1">
    <source>
        <dbReference type="Pfam" id="PF01936"/>
    </source>
</evidence>
<name>A0A1G2DI92_9BACT</name>
<organism evidence="2 3">
    <name type="scientific">Candidatus Lloydbacteria bacterium RIFCSPHIGHO2_02_FULL_54_17</name>
    <dbReference type="NCBI Taxonomy" id="1798664"/>
    <lineage>
        <taxon>Bacteria</taxon>
        <taxon>Candidatus Lloydiibacteriota</taxon>
    </lineage>
</organism>
<dbReference type="PANTHER" id="PTHR35458">
    <property type="entry name" value="SLR0755 PROTEIN"/>
    <property type="match status" value="1"/>
</dbReference>
<dbReference type="Pfam" id="PF01936">
    <property type="entry name" value="NYN"/>
    <property type="match status" value="1"/>
</dbReference>
<dbReference type="Gene3D" id="3.40.50.1010">
    <property type="entry name" value="5'-nuclease"/>
    <property type="match status" value="1"/>
</dbReference>
<sequence length="331" mass="37609">MKHNNRATAVFIDGSWLYSTSHRINKKINYVTFFNTLKKNFGPKAEIHFFGAINPTDKQQKKFYLLLEKSGYVVHCVGLVKIKMDGKDTFFSKGLGLDIDLAVNAMKIFPSVGKFVLVSGDGDFAPLLKQAVSYGIGVSIVSLPFSTGYLLRKVVGGSFVNLETLIEERKSVKKLPILIKSKEKKPLVSGSLYIEKGDYYGPYLRIRNLMMSAKGSITIIDWYIDDQILAMIKLLKTEIEVTIFTQQIEPADFCIQVKKLREEGRSITIHKTKRFHDRFMGIDNVWWHSGHSFKDLGSKDSMLNKILEKESINKLVHSVEKEKKSLAEICK</sequence>
<protein>
    <recommendedName>
        <fullName evidence="1">NYN domain-containing protein</fullName>
    </recommendedName>
</protein>